<dbReference type="InterPro" id="IPR013656">
    <property type="entry name" value="PAS_4"/>
</dbReference>
<dbReference type="InterPro" id="IPR003661">
    <property type="entry name" value="HisK_dim/P_dom"/>
</dbReference>
<dbReference type="PANTHER" id="PTHR43304">
    <property type="entry name" value="PHYTOCHROME-LIKE PROTEIN CPH1"/>
    <property type="match status" value="1"/>
</dbReference>
<feature type="domain" description="Histidine kinase" evidence="6">
    <location>
        <begin position="437"/>
        <end position="660"/>
    </location>
</feature>
<dbReference type="Pfam" id="PF00512">
    <property type="entry name" value="HisKA"/>
    <property type="match status" value="1"/>
</dbReference>
<comment type="catalytic activity">
    <reaction evidence="1">
        <text>ATP + protein L-histidine = ADP + protein N-phospho-L-histidine.</text>
        <dbReference type="EC" id="2.7.13.3"/>
    </reaction>
</comment>
<dbReference type="Gene3D" id="3.30.565.10">
    <property type="entry name" value="Histidine kinase-like ATPase, C-terminal domain"/>
    <property type="match status" value="1"/>
</dbReference>
<dbReference type="EC" id="2.7.13.3" evidence="2"/>
<dbReference type="InterPro" id="IPR036890">
    <property type="entry name" value="HATPase_C_sf"/>
</dbReference>
<dbReference type="CDD" id="cd00130">
    <property type="entry name" value="PAS"/>
    <property type="match status" value="1"/>
</dbReference>
<dbReference type="InterPro" id="IPR052162">
    <property type="entry name" value="Sensor_kinase/Photoreceptor"/>
</dbReference>
<dbReference type="InterPro" id="IPR000014">
    <property type="entry name" value="PAS"/>
</dbReference>
<evidence type="ECO:0000256" key="3">
    <source>
        <dbReference type="ARBA" id="ARBA00022553"/>
    </source>
</evidence>
<dbReference type="Pfam" id="PF02518">
    <property type="entry name" value="HATPase_c"/>
    <property type="match status" value="1"/>
</dbReference>
<dbReference type="SMART" id="SM00387">
    <property type="entry name" value="HATPase_c"/>
    <property type="match status" value="1"/>
</dbReference>
<dbReference type="InterPro" id="IPR003594">
    <property type="entry name" value="HATPase_dom"/>
</dbReference>
<dbReference type="SUPFAM" id="SSF55874">
    <property type="entry name" value="ATPase domain of HSP90 chaperone/DNA topoisomerase II/histidine kinase"/>
    <property type="match status" value="1"/>
</dbReference>
<evidence type="ECO:0000313" key="9">
    <source>
        <dbReference type="EMBL" id="WZN42564.1"/>
    </source>
</evidence>
<evidence type="ECO:0000256" key="4">
    <source>
        <dbReference type="ARBA" id="ARBA00022679"/>
    </source>
</evidence>
<keyword evidence="4" id="KW-0808">Transferase</keyword>
<protein>
    <recommendedName>
        <fullName evidence="2">histidine kinase</fullName>
        <ecNumber evidence="2">2.7.13.3</ecNumber>
    </recommendedName>
</protein>
<dbReference type="PROSITE" id="PS50109">
    <property type="entry name" value="HIS_KIN"/>
    <property type="match status" value="1"/>
</dbReference>
<evidence type="ECO:0000259" key="7">
    <source>
        <dbReference type="PROSITE" id="PS50112"/>
    </source>
</evidence>
<feature type="domain" description="PAS" evidence="7">
    <location>
        <begin position="153"/>
        <end position="223"/>
    </location>
</feature>
<feature type="domain" description="PAC" evidence="8">
    <location>
        <begin position="226"/>
        <end position="278"/>
    </location>
</feature>
<keyword evidence="3" id="KW-0597">Phosphoprotein</keyword>
<dbReference type="InterPro" id="IPR001610">
    <property type="entry name" value="PAC"/>
</dbReference>
<dbReference type="EMBL" id="CP149822">
    <property type="protein sequence ID" value="WZN42564.1"/>
    <property type="molecule type" value="Genomic_DNA"/>
</dbReference>
<feature type="domain" description="PAC" evidence="8">
    <location>
        <begin position="104"/>
        <end position="156"/>
    </location>
</feature>
<dbReference type="Pfam" id="PF08447">
    <property type="entry name" value="PAS_3"/>
    <property type="match status" value="1"/>
</dbReference>
<dbReference type="InterPro" id="IPR013655">
    <property type="entry name" value="PAS_fold_3"/>
</dbReference>
<dbReference type="Gene3D" id="1.10.287.130">
    <property type="match status" value="1"/>
</dbReference>
<evidence type="ECO:0000259" key="8">
    <source>
        <dbReference type="PROSITE" id="PS50113"/>
    </source>
</evidence>
<dbReference type="Pfam" id="PF08448">
    <property type="entry name" value="PAS_4"/>
    <property type="match status" value="1"/>
</dbReference>
<dbReference type="SMART" id="SM00086">
    <property type="entry name" value="PAC"/>
    <property type="match status" value="3"/>
</dbReference>
<dbReference type="PROSITE" id="PS50113">
    <property type="entry name" value="PAC"/>
    <property type="match status" value="3"/>
</dbReference>
<organism evidence="9 10">
    <name type="scientific">Chitinophaga pollutisoli</name>
    <dbReference type="NCBI Taxonomy" id="3133966"/>
    <lineage>
        <taxon>Bacteria</taxon>
        <taxon>Pseudomonadati</taxon>
        <taxon>Bacteroidota</taxon>
        <taxon>Chitinophagia</taxon>
        <taxon>Chitinophagales</taxon>
        <taxon>Chitinophagaceae</taxon>
        <taxon>Chitinophaga</taxon>
    </lineage>
</organism>
<keyword evidence="5" id="KW-0418">Kinase</keyword>
<dbReference type="SUPFAM" id="SSF47384">
    <property type="entry name" value="Homodimeric domain of signal transducing histidine kinase"/>
    <property type="match status" value="1"/>
</dbReference>
<evidence type="ECO:0000256" key="1">
    <source>
        <dbReference type="ARBA" id="ARBA00000085"/>
    </source>
</evidence>
<dbReference type="PROSITE" id="PS50112">
    <property type="entry name" value="PAS"/>
    <property type="match status" value="2"/>
</dbReference>
<dbReference type="Gene3D" id="3.30.450.20">
    <property type="entry name" value="PAS domain"/>
    <property type="match status" value="3"/>
</dbReference>
<dbReference type="PANTHER" id="PTHR43304:SF1">
    <property type="entry name" value="PAC DOMAIN-CONTAINING PROTEIN"/>
    <property type="match status" value="1"/>
</dbReference>
<gene>
    <name evidence="9" type="ORF">WJU16_05890</name>
</gene>
<keyword evidence="10" id="KW-1185">Reference proteome</keyword>
<dbReference type="SUPFAM" id="SSF55785">
    <property type="entry name" value="PYP-like sensor domain (PAS domain)"/>
    <property type="match status" value="3"/>
</dbReference>
<feature type="domain" description="PAC" evidence="8">
    <location>
        <begin position="355"/>
        <end position="408"/>
    </location>
</feature>
<reference evidence="10" key="1">
    <citation type="submission" date="2024-03" db="EMBL/GenBank/DDBJ databases">
        <title>Chitinophaga horti sp. nov., isolated from garden soil.</title>
        <authorList>
            <person name="Lee D.S."/>
            <person name="Han D.M."/>
            <person name="Baek J.H."/>
            <person name="Choi D.G."/>
            <person name="Jeon J.H."/>
            <person name="Jeon C.O."/>
        </authorList>
    </citation>
    <scope>NUCLEOTIDE SEQUENCE [LARGE SCALE GENOMIC DNA]</scope>
    <source>
        <strain evidence="10">GPA1</strain>
    </source>
</reference>
<evidence type="ECO:0000313" key="10">
    <source>
        <dbReference type="Proteomes" id="UP001485459"/>
    </source>
</evidence>
<dbReference type="SMART" id="SM00091">
    <property type="entry name" value="PAS"/>
    <property type="match status" value="3"/>
</dbReference>
<evidence type="ECO:0000259" key="6">
    <source>
        <dbReference type="PROSITE" id="PS50109"/>
    </source>
</evidence>
<dbReference type="SMART" id="SM00388">
    <property type="entry name" value="HisKA"/>
    <property type="match status" value="1"/>
</dbReference>
<dbReference type="CDD" id="cd00082">
    <property type="entry name" value="HisKA"/>
    <property type="match status" value="1"/>
</dbReference>
<dbReference type="InterPro" id="IPR004358">
    <property type="entry name" value="Sig_transdc_His_kin-like_C"/>
</dbReference>
<dbReference type="InterPro" id="IPR000700">
    <property type="entry name" value="PAS-assoc_C"/>
</dbReference>
<dbReference type="InterPro" id="IPR013767">
    <property type="entry name" value="PAS_fold"/>
</dbReference>
<dbReference type="RefSeq" id="WP_341837398.1">
    <property type="nucleotide sequence ID" value="NZ_CP149822.1"/>
</dbReference>
<dbReference type="NCBIfam" id="TIGR00229">
    <property type="entry name" value="sensory_box"/>
    <property type="match status" value="1"/>
</dbReference>
<accession>A0ABZ2YRZ9</accession>
<feature type="domain" description="PAS" evidence="7">
    <location>
        <begin position="30"/>
        <end position="64"/>
    </location>
</feature>
<dbReference type="InterPro" id="IPR035965">
    <property type="entry name" value="PAS-like_dom_sf"/>
</dbReference>
<dbReference type="Proteomes" id="UP001485459">
    <property type="component" value="Chromosome"/>
</dbReference>
<dbReference type="Pfam" id="PF00989">
    <property type="entry name" value="PAS"/>
    <property type="match status" value="1"/>
</dbReference>
<dbReference type="Gene3D" id="2.10.70.100">
    <property type="match status" value="1"/>
</dbReference>
<evidence type="ECO:0000256" key="2">
    <source>
        <dbReference type="ARBA" id="ARBA00012438"/>
    </source>
</evidence>
<dbReference type="InterPro" id="IPR036097">
    <property type="entry name" value="HisK_dim/P_sf"/>
</dbReference>
<dbReference type="InterPro" id="IPR005467">
    <property type="entry name" value="His_kinase_dom"/>
</dbReference>
<dbReference type="PRINTS" id="PR00344">
    <property type="entry name" value="BCTRLSENSOR"/>
</dbReference>
<name>A0ABZ2YRZ9_9BACT</name>
<evidence type="ECO:0000256" key="5">
    <source>
        <dbReference type="ARBA" id="ARBA00022777"/>
    </source>
</evidence>
<proteinExistence type="predicted"/>
<sequence length="660" mass="72949">MLFSPQSIMPAQNNNNKALNSLTASPLLEKQLIESLPTAVYITDKNGFILHFNEAAAKLWGRNPVAGEDRWTGAFKMFQADGQTPIAADAGPLARTLLAGLAVAGEEIIFERPDGTRSIVISHPKPLFNNNGELIGAINMLTDLTAQRLQTEGLTHLAAIVESSDDAIISKTLNGIITSWNKSAERIFGYKAHEMIGKHISILIPADRQDEEPAILRQLAAGNRVDHFETERVTKNGRIIDISLTISPIYDASGDIIGASKIARDITGQKRGEMLLRLGEERFRMAVSATKLGVWEVDLRSGKVSCSDECRIILGVDVSAITSLETLEAMLHPVSNTRSLLQLKALVEDNGKGEYDAIHRIIRPTDQAHRWVRVRGSYFLGRDGKPERLLGTLLDITPEKEAELLLERTVQERTVELLKTNERLGKSNRDLEEFAYIASHDLQEPLRKIQTFIDMIRENPGDSEAFDKYFAKISDSARRMSTLIRDVLNYSRLSNADGIPGETDLNHVLADVLSDFEPAIQEKEARVIAGDLPVIVGETSQLRQLFANLLGNALKFSAGNPVINIHSQPLTPAMAARLYSMPENRAYVQITVEDNGIGIDEQYIDKIFAIFKRLHTRQQYPGTGIGLAICKKIVENHHGHIFARSRPGGGTAMVVVLPVM</sequence>